<dbReference type="InterPro" id="IPR041635">
    <property type="entry name" value="Type_ISP_LLaBIII_C"/>
</dbReference>
<evidence type="ECO:0000313" key="3">
    <source>
        <dbReference type="Proteomes" id="UP000682802"/>
    </source>
</evidence>
<sequence length="828" mass="96339">MIGEAIQGLQQQLLFAGNYKAEAQENGKEMIKAFKKSFFSTFNIDDLLRLISEHIVSKQILFSLKDEKALQPVFIDYIYILFEEIIEQFSDKELLNDAQNQLKTTIDVLLQNGQNKEELFTQLMGREEGEPLPNYFLGMFKSLMRKHLNNSGKDAQYLYPSFTLPPFLDIEAKSNTLVCYDLLVYYWSTVNATESNRSFGNSLSFVDIMPQGQKHLNFLEEDSNLNKLTNLNRDPVQIVFGTIQQMSLGNRTAHKEWTSRVKKVFSSDQKRNPVSYWLLWARERLGNNGILVIRGDHSLAAAPEFKQWRQQAKSICNRVYIQAHLYSNQIIYCFIFSKDNEHEGVYYAPSYLEDFSPISNDSDDWITLSSEEYGKFLCLYSQKEKSIFNQSVAPIQLKNKTWFTDFNKQQLKDKLKVFEKSQKKSGTLKLDDQLSKFDESKIIRAYVKPFTKKWIYASELDTSTWENSHLMGFNKENPSLVLSASQEYGFENIPCVYPILSDFFERKQRNTILPLQIYKEDGSSSENISDWALNRFRQYYLPRLPEVGKANTVSSIIDILIPNLEQISRHTSRLPVLDKYTKILFNYTEEEETPLEKVVTATNQLVTKMMQLYKSMPQKKQLVSDITSAVHRISEKINTIEKVKIEREYKEALLTKENIFYYTFAIISHPLYKTDYEKELIALPPRIPLLNDFWKWAKIGKECFNASLKTNNSTSHVNVIEGDTIENDEELNHKINSTQSINTPKGFTKNTWGKSTIFDLIIHQFKERKPLNKALQKYFSDKVSKINCIELAKNIELQAESYAKINECLPESLFDHNGPTVRLKRRKK</sequence>
<gene>
    <name evidence="2" type="ORF">KM029_01315</name>
</gene>
<proteinExistence type="predicted"/>
<reference evidence="2 3" key="1">
    <citation type="submission" date="2021-05" db="EMBL/GenBank/DDBJ databases">
        <title>Comparative genomic studies on the polysaccharide-degrading batcterial strains of the Flammeovirga genus.</title>
        <authorList>
            <person name="Zewei F."/>
            <person name="Zheng Z."/>
            <person name="Yu L."/>
            <person name="Ruyue G."/>
            <person name="Yanhong M."/>
            <person name="Yuanyuan C."/>
            <person name="Jingyan G."/>
            <person name="Wenjun H."/>
        </authorList>
    </citation>
    <scope>NUCLEOTIDE SEQUENCE [LARGE SCALE GENOMIC DNA]</scope>
    <source>
        <strain evidence="2 3">YS10</strain>
    </source>
</reference>
<dbReference type="EMBL" id="CP076128">
    <property type="protein sequence ID" value="QWG07607.1"/>
    <property type="molecule type" value="Genomic_DNA"/>
</dbReference>
<dbReference type="RefSeq" id="WP_144074994.1">
    <property type="nucleotide sequence ID" value="NZ_CP076128.1"/>
</dbReference>
<feature type="domain" description="Type ISP restriction-modification enzyme LLaBIII C-terminal specificity" evidence="1">
    <location>
        <begin position="403"/>
        <end position="539"/>
    </location>
</feature>
<accession>A0ABX8GWC1</accession>
<keyword evidence="3" id="KW-1185">Reference proteome</keyword>
<organism evidence="2 3">
    <name type="scientific">Flammeovirga kamogawensis</name>
    <dbReference type="NCBI Taxonomy" id="373891"/>
    <lineage>
        <taxon>Bacteria</taxon>
        <taxon>Pseudomonadati</taxon>
        <taxon>Bacteroidota</taxon>
        <taxon>Cytophagia</taxon>
        <taxon>Cytophagales</taxon>
        <taxon>Flammeovirgaceae</taxon>
        <taxon>Flammeovirga</taxon>
    </lineage>
</organism>
<evidence type="ECO:0000313" key="2">
    <source>
        <dbReference type="EMBL" id="QWG07607.1"/>
    </source>
</evidence>
<dbReference type="Proteomes" id="UP000682802">
    <property type="component" value="Chromosome 1"/>
</dbReference>
<dbReference type="Pfam" id="PF18135">
    <property type="entry name" value="Type_ISP_C"/>
    <property type="match status" value="2"/>
</dbReference>
<evidence type="ECO:0000259" key="1">
    <source>
        <dbReference type="Pfam" id="PF18135"/>
    </source>
</evidence>
<name>A0ABX8GWC1_9BACT</name>
<protein>
    <recommendedName>
        <fullName evidence="1">Type ISP restriction-modification enzyme LLaBIII C-terminal specificity domain-containing protein</fullName>
    </recommendedName>
</protein>
<feature type="domain" description="Type ISP restriction-modification enzyme LLaBIII C-terminal specificity" evidence="1">
    <location>
        <begin position="636"/>
        <end position="720"/>
    </location>
</feature>